<dbReference type="PANTHER" id="PTHR16131">
    <property type="entry name" value="LIGAND-DEPENDENT NUCLEAR RECEPTOR-INTERACTING FACTOR 1"/>
    <property type="match status" value="1"/>
</dbReference>
<comment type="caution">
    <text evidence="2">The sequence shown here is derived from an EMBL/GenBank/DDBJ whole genome shotgun (WGS) entry which is preliminary data.</text>
</comment>
<evidence type="ECO:0000313" key="2">
    <source>
        <dbReference type="EMBL" id="CAJ0945534.1"/>
    </source>
</evidence>
<organism evidence="2 3">
    <name type="scientific">Ranitomeya imitator</name>
    <name type="common">mimic poison frog</name>
    <dbReference type="NCBI Taxonomy" id="111125"/>
    <lineage>
        <taxon>Eukaryota</taxon>
        <taxon>Metazoa</taxon>
        <taxon>Chordata</taxon>
        <taxon>Craniata</taxon>
        <taxon>Vertebrata</taxon>
        <taxon>Euteleostomi</taxon>
        <taxon>Amphibia</taxon>
        <taxon>Batrachia</taxon>
        <taxon>Anura</taxon>
        <taxon>Neobatrachia</taxon>
        <taxon>Hyloidea</taxon>
        <taxon>Dendrobatidae</taxon>
        <taxon>Dendrobatinae</taxon>
        <taxon>Ranitomeya</taxon>
    </lineage>
</organism>
<feature type="compositionally biased region" description="Polar residues" evidence="1">
    <location>
        <begin position="30"/>
        <end position="39"/>
    </location>
</feature>
<gene>
    <name evidence="2" type="ORF">RIMI_LOCUS10929611</name>
</gene>
<proteinExistence type="predicted"/>
<evidence type="ECO:0000313" key="3">
    <source>
        <dbReference type="Proteomes" id="UP001176940"/>
    </source>
</evidence>
<dbReference type="InterPro" id="IPR026191">
    <property type="entry name" value="LRIF1"/>
</dbReference>
<feature type="compositionally biased region" description="Low complexity" evidence="1">
    <location>
        <begin position="127"/>
        <end position="156"/>
    </location>
</feature>
<feature type="compositionally biased region" description="Basic residues" evidence="1">
    <location>
        <begin position="97"/>
        <end position="107"/>
    </location>
</feature>
<keyword evidence="3" id="KW-1185">Reference proteome</keyword>
<protein>
    <submittedName>
        <fullName evidence="2">Uncharacterized protein</fullName>
    </submittedName>
</protein>
<feature type="region of interest" description="Disordered" evidence="1">
    <location>
        <begin position="30"/>
        <end position="54"/>
    </location>
</feature>
<sequence>MAVTSRSGRRPDLLGHLTFVHSSLFSLQPLPKSQKTEIATSPEPPEAQGTDERSWRLKFGLLKKEKIILKRIPLIRAAATSASNASPPGESGSSVPRQRRSNRKRKSSQSGNVTKVQKRWESDDVSHSSPDPEVSDSPSSPVPEETTPESHSTWSHQGAYDPSDFQVSPESAGHFSDILLPRPRFHIDSMYPDETTKDEKIQRLKEVLKERENAVEALRRQNM</sequence>
<reference evidence="2" key="1">
    <citation type="submission" date="2023-07" db="EMBL/GenBank/DDBJ databases">
        <authorList>
            <person name="Stuckert A."/>
        </authorList>
    </citation>
    <scope>NUCLEOTIDE SEQUENCE</scope>
</reference>
<name>A0ABN9LM94_9NEOB</name>
<dbReference type="EMBL" id="CAUEEQ010024154">
    <property type="protein sequence ID" value="CAJ0945534.1"/>
    <property type="molecule type" value="Genomic_DNA"/>
</dbReference>
<dbReference type="Proteomes" id="UP001176940">
    <property type="component" value="Unassembled WGS sequence"/>
</dbReference>
<feature type="region of interest" description="Disordered" evidence="1">
    <location>
        <begin position="79"/>
        <end position="176"/>
    </location>
</feature>
<dbReference type="Pfam" id="PF15741">
    <property type="entry name" value="LRIF1"/>
    <property type="match status" value="1"/>
</dbReference>
<evidence type="ECO:0000256" key="1">
    <source>
        <dbReference type="SAM" id="MobiDB-lite"/>
    </source>
</evidence>
<accession>A0ABN9LM94</accession>
<dbReference type="PANTHER" id="PTHR16131:SF2">
    <property type="entry name" value="LIGAND-DEPENDENT NUCLEAR RECEPTOR-INTERACTING FACTOR 1"/>
    <property type="match status" value="1"/>
</dbReference>